<evidence type="ECO:0008006" key="3">
    <source>
        <dbReference type="Google" id="ProtNLM"/>
    </source>
</evidence>
<evidence type="ECO:0000313" key="1">
    <source>
        <dbReference type="EMBL" id="KAK3231055.1"/>
    </source>
</evidence>
<dbReference type="PANTHER" id="PTHR33116">
    <property type="entry name" value="REVERSE TRANSCRIPTASE ZINC-BINDING DOMAIN-CONTAINING PROTEIN-RELATED-RELATED"/>
    <property type="match status" value="1"/>
</dbReference>
<dbReference type="SUPFAM" id="SSF56219">
    <property type="entry name" value="DNase I-like"/>
    <property type="match status" value="1"/>
</dbReference>
<gene>
    <name evidence="1" type="ORF">Dsin_002936</name>
</gene>
<reference evidence="1" key="1">
    <citation type="journal article" date="2023" name="Plant J.">
        <title>Genome sequences and population genomics provide insights into the demographic history, inbreeding, and mutation load of two 'living fossil' tree species of Dipteronia.</title>
        <authorList>
            <person name="Feng Y."/>
            <person name="Comes H.P."/>
            <person name="Chen J."/>
            <person name="Zhu S."/>
            <person name="Lu R."/>
            <person name="Zhang X."/>
            <person name="Li P."/>
            <person name="Qiu J."/>
            <person name="Olsen K.M."/>
            <person name="Qiu Y."/>
        </authorList>
    </citation>
    <scope>NUCLEOTIDE SEQUENCE</scope>
    <source>
        <strain evidence="1">NBL</strain>
    </source>
</reference>
<organism evidence="1 2">
    <name type="scientific">Dipteronia sinensis</name>
    <dbReference type="NCBI Taxonomy" id="43782"/>
    <lineage>
        <taxon>Eukaryota</taxon>
        <taxon>Viridiplantae</taxon>
        <taxon>Streptophyta</taxon>
        <taxon>Embryophyta</taxon>
        <taxon>Tracheophyta</taxon>
        <taxon>Spermatophyta</taxon>
        <taxon>Magnoliopsida</taxon>
        <taxon>eudicotyledons</taxon>
        <taxon>Gunneridae</taxon>
        <taxon>Pentapetalae</taxon>
        <taxon>rosids</taxon>
        <taxon>malvids</taxon>
        <taxon>Sapindales</taxon>
        <taxon>Sapindaceae</taxon>
        <taxon>Hippocastanoideae</taxon>
        <taxon>Acereae</taxon>
        <taxon>Dipteronia</taxon>
    </lineage>
</organism>
<dbReference type="Proteomes" id="UP001281410">
    <property type="component" value="Unassembled WGS sequence"/>
</dbReference>
<dbReference type="InterPro" id="IPR036691">
    <property type="entry name" value="Endo/exonu/phosph_ase_sf"/>
</dbReference>
<dbReference type="Gene3D" id="3.60.10.10">
    <property type="entry name" value="Endonuclease/exonuclease/phosphatase"/>
    <property type="match status" value="1"/>
</dbReference>
<keyword evidence="2" id="KW-1185">Reference proteome</keyword>
<name>A0AAE0ELQ0_9ROSI</name>
<comment type="caution">
    <text evidence="1">The sequence shown here is derived from an EMBL/GenBank/DDBJ whole genome shotgun (WGS) entry which is preliminary data.</text>
</comment>
<protein>
    <recommendedName>
        <fullName evidence="3">Reverse transcriptase domain-containing protein</fullName>
    </recommendedName>
</protein>
<dbReference type="EMBL" id="JANJYJ010000001">
    <property type="protein sequence ID" value="KAK3231055.1"/>
    <property type="molecule type" value="Genomic_DNA"/>
</dbReference>
<proteinExistence type="predicted"/>
<evidence type="ECO:0000313" key="2">
    <source>
        <dbReference type="Proteomes" id="UP001281410"/>
    </source>
</evidence>
<dbReference type="PANTHER" id="PTHR33116:SF78">
    <property type="entry name" value="OS12G0587133 PROTEIN"/>
    <property type="match status" value="1"/>
</dbReference>
<dbReference type="AlphaFoldDB" id="A0AAE0ELQ0"/>
<sequence length="1048" mass="121197">MKNWSFAEILKGEQNSKQGVEESKEERILTIPWHGQHSDKDWLRKCAVGELKEFSKITRVHDKLSSRGFPFSTSYLGGKMIIWSFDKECDREGFIKNKFFWEDTFSSMNVCSSSKSFLYHLQLYWVNIKGVPLRHWCSSFFKKLAWMLGEPLLIDTETLTIRRLDRGRVLVVMARNQPRRCRIQVKEEDQTLRKFKLFPNKETTESDSSKEVGEDSQLINSSFGKVLKTKATKSQTKELKYPSKKTCKRVQLFHKKSYVREDREILVANANHIKHIRVGDSRDMGRKSTKDKGKETWVRKPKPKAMCLPSIKAKLVLDKRSQLDKEDYNGDASSTSLDEEQTKGFFSNYCQSRGECSKKVSKSKKTDKITWALEYDNMEEEVGKIDGLDWDEMSISSPEGVKGSLKKRAHLDSKVQSRLNRHKSTLKENEPCGGSILNRGISVDVEGSAGVLITLWNEDQFKVKACISDKRCIILAREVVSLKEDTVFCNVYADRLEGVGKQLWNFIINAQMTFQWPWCIGGDFNSVLNPSERVRAVCNMGLMRNSNSFILSAKVLDLPLHGMSYTWKNSKDRAYWARLDRFLISPAMLSSFPKLEQRGLSRSLSDHHAIIIQEPKVDWGPCPFRFYNEWLEDENMMRDATKCWKECKANGSQGHILTAKVKASKLNLKKWHISKNMCNFSLKDKEERLTKIDKRAVLEGWTDFLRQERLKTMAEVWKCLRREEQMWRQKSRVKWLKDGDKNSKFFHSIANGRRRGNHIKDMSFNGEIRCDGNKAPGPDDLNLNFVKENWEVIQDDYMKFIQEFHKNGSVVKKINHTFIALIPKIPNLKAMGDYRPISLMGSMFKVVAKTLANRIKKVMDSVIGESQMTFVKGRGKDFGANGIHITHLRFSDDTIFFIKPVLDYLRNSKRILRCFELASGLKINFHNSCVVRLGKKVEVGHNWAAIFRWKNTTFPISYLGLTLGARPCSKSFWLTLVNKVKNWLAPWKRKFLSKSGRVVLIKSVLSSIPTYNMSVFKIPISIVNMIEKIQQSFLWGAEIEKRKLNAVD</sequence>
<accession>A0AAE0ELQ0</accession>